<feature type="chain" id="PRO_5046268147" description="Type II secretion system protein GspD" evidence="4">
    <location>
        <begin position="28"/>
        <end position="249"/>
    </location>
</feature>
<accession>A0ABS5ZEE7</accession>
<proteinExistence type="predicted"/>
<feature type="signal peptide" evidence="4">
    <location>
        <begin position="1"/>
        <end position="27"/>
    </location>
</feature>
<dbReference type="PANTHER" id="PTHR30332:SF24">
    <property type="entry name" value="SECRETIN GSPD-RELATED"/>
    <property type="match status" value="1"/>
</dbReference>
<evidence type="ECO:0000256" key="4">
    <source>
        <dbReference type="SAM" id="SignalP"/>
    </source>
</evidence>
<dbReference type="InterPro" id="IPR005644">
    <property type="entry name" value="NolW-like"/>
</dbReference>
<dbReference type="InterPro" id="IPR038591">
    <property type="entry name" value="NolW-like_sf"/>
</dbReference>
<evidence type="ECO:0000256" key="1">
    <source>
        <dbReference type="ARBA" id="ARBA00004370"/>
    </source>
</evidence>
<sequence>MKLCILKFFCALVVAFFVINPSVSSSADNEEKNSEAVTINMQDTDIRTFIKWIAERTAKNFVIDPRVKGKINVISHEALTPEEAYQVFLSVLQVHNFTAVTTGQVIKIIPDTQAKHTALPMIDKPPATPQLDQMVVRVLKPKNIAADKLASLLKPFIPQSGLLVAYPESNALILSDRMANIDQLLKIIQHIDQEGGLDVEIIKLKHAEDQGWGNSSYCGPSQLNGTLSFINVTHQHSDWCYCSTKRYGY</sequence>
<evidence type="ECO:0008006" key="9">
    <source>
        <dbReference type="Google" id="ProtNLM"/>
    </source>
</evidence>
<evidence type="ECO:0000256" key="3">
    <source>
        <dbReference type="ARBA" id="ARBA00023136"/>
    </source>
</evidence>
<dbReference type="Pfam" id="PF21305">
    <property type="entry name" value="type_II_gspD_N0"/>
    <property type="match status" value="1"/>
</dbReference>
<dbReference type="Pfam" id="PF03958">
    <property type="entry name" value="Secretin_N"/>
    <property type="match status" value="1"/>
</dbReference>
<evidence type="ECO:0000259" key="6">
    <source>
        <dbReference type="Pfam" id="PF21305"/>
    </source>
</evidence>
<comment type="subcellular location">
    <subcellularLocation>
        <location evidence="1">Membrane</location>
    </subcellularLocation>
</comment>
<evidence type="ECO:0000313" key="8">
    <source>
        <dbReference type="Proteomes" id="UP000690515"/>
    </source>
</evidence>
<dbReference type="PANTHER" id="PTHR30332">
    <property type="entry name" value="PROBABLE GENERAL SECRETION PATHWAY PROTEIN D"/>
    <property type="match status" value="1"/>
</dbReference>
<dbReference type="InterPro" id="IPR050810">
    <property type="entry name" value="Bact_Secretion_Sys_Channel"/>
</dbReference>
<keyword evidence="3" id="KW-0472">Membrane</keyword>
<dbReference type="InterPro" id="IPR049371">
    <property type="entry name" value="GspD-like_N0"/>
</dbReference>
<keyword evidence="8" id="KW-1185">Reference proteome</keyword>
<evidence type="ECO:0000256" key="2">
    <source>
        <dbReference type="ARBA" id="ARBA00022729"/>
    </source>
</evidence>
<evidence type="ECO:0000259" key="5">
    <source>
        <dbReference type="Pfam" id="PF03958"/>
    </source>
</evidence>
<feature type="domain" description="NolW-like" evidence="5">
    <location>
        <begin position="136"/>
        <end position="194"/>
    </location>
</feature>
<dbReference type="RefSeq" id="WP_215820571.1">
    <property type="nucleotide sequence ID" value="NZ_JAGSOY010000035.1"/>
</dbReference>
<dbReference type="Proteomes" id="UP000690515">
    <property type="component" value="Unassembled WGS sequence"/>
</dbReference>
<feature type="domain" description="GspD-like N0" evidence="6">
    <location>
        <begin position="39"/>
        <end position="108"/>
    </location>
</feature>
<comment type="caution">
    <text evidence="7">The sequence shown here is derived from an EMBL/GenBank/DDBJ whole genome shotgun (WGS) entry which is preliminary data.</text>
</comment>
<dbReference type="EMBL" id="JAGSOY010000035">
    <property type="protein sequence ID" value="MBU2712345.1"/>
    <property type="molecule type" value="Genomic_DNA"/>
</dbReference>
<gene>
    <name evidence="7" type="ORF">KCG35_14860</name>
</gene>
<dbReference type="Gene3D" id="3.30.1370.120">
    <property type="match status" value="1"/>
</dbReference>
<name>A0ABS5ZEE7_9GAMM</name>
<organism evidence="7 8">
    <name type="scientific">Zooshikella harenae</name>
    <dbReference type="NCBI Taxonomy" id="2827238"/>
    <lineage>
        <taxon>Bacteria</taxon>
        <taxon>Pseudomonadati</taxon>
        <taxon>Pseudomonadota</taxon>
        <taxon>Gammaproteobacteria</taxon>
        <taxon>Oceanospirillales</taxon>
        <taxon>Zooshikellaceae</taxon>
        <taxon>Zooshikella</taxon>
    </lineage>
</organism>
<protein>
    <recommendedName>
        <fullName evidence="9">Type II secretion system protein GspD</fullName>
    </recommendedName>
</protein>
<keyword evidence="2 4" id="KW-0732">Signal</keyword>
<reference evidence="7 8" key="1">
    <citation type="submission" date="2021-04" db="EMBL/GenBank/DDBJ databases">
        <authorList>
            <person name="Pira H."/>
            <person name="Risdian C."/>
            <person name="Wink J."/>
        </authorList>
    </citation>
    <scope>NUCLEOTIDE SEQUENCE [LARGE SCALE GENOMIC DNA]</scope>
    <source>
        <strain evidence="7 8">WH53</strain>
    </source>
</reference>
<evidence type="ECO:0000313" key="7">
    <source>
        <dbReference type="EMBL" id="MBU2712345.1"/>
    </source>
</evidence>